<sequence>MQKSENKKRETIHRTPFPCDLLLPWSVFHSRLQRESALPSFAGVPGAVPKSADRRCTGLILDLRHATPRSTLEQQDLHRLHLDSQARRRRLVAHARVDEPGTALSVHGSIAVQQLHLPQQLQPQRTSTYLGGAEAGAGAEARASTAAAQLSTQRPLSSSQHTRNPERQHVGWRACQPQLPPAPPRGTSAHPPRYMSAAPLTLHSCGPSVPAWTLVPCPKSQQPELLWPY</sequence>
<dbReference type="AlphaFoldDB" id="A0A6V8QJT5"/>
<name>A0A6V8QJT5_TRIAP</name>
<evidence type="ECO:0000256" key="1">
    <source>
        <dbReference type="SAM" id="MobiDB-lite"/>
    </source>
</evidence>
<proteinExistence type="predicted"/>
<feature type="compositionally biased region" description="Low complexity" evidence="1">
    <location>
        <begin position="132"/>
        <end position="154"/>
    </location>
</feature>
<dbReference type="Proteomes" id="UP000517252">
    <property type="component" value="Unassembled WGS sequence"/>
</dbReference>
<gene>
    <name evidence="2" type="ORF">TASIC1_0001089600</name>
</gene>
<reference evidence="2 3" key="1">
    <citation type="submission" date="2020-07" db="EMBL/GenBank/DDBJ databases">
        <title>Trichoderma asperellum IC-1 whole genome shotgun sequence.</title>
        <authorList>
            <person name="Kanamasa S."/>
            <person name="Takahashi H."/>
        </authorList>
    </citation>
    <scope>NUCLEOTIDE SEQUENCE [LARGE SCALE GENOMIC DNA]</scope>
    <source>
        <strain evidence="2 3">IC-1</strain>
    </source>
</reference>
<evidence type="ECO:0000313" key="2">
    <source>
        <dbReference type="EMBL" id="GFP52744.1"/>
    </source>
</evidence>
<accession>A0A6V8QJT5</accession>
<protein>
    <submittedName>
        <fullName evidence="2">Uncharacterized protein</fullName>
    </submittedName>
</protein>
<organism evidence="2 3">
    <name type="scientific">Trichoderma asperellum</name>
    <name type="common">Filamentous fungus</name>
    <dbReference type="NCBI Taxonomy" id="101201"/>
    <lineage>
        <taxon>Eukaryota</taxon>
        <taxon>Fungi</taxon>
        <taxon>Dikarya</taxon>
        <taxon>Ascomycota</taxon>
        <taxon>Pezizomycotina</taxon>
        <taxon>Sordariomycetes</taxon>
        <taxon>Hypocreomycetidae</taxon>
        <taxon>Hypocreales</taxon>
        <taxon>Hypocreaceae</taxon>
        <taxon>Trichoderma</taxon>
    </lineage>
</organism>
<feature type="region of interest" description="Disordered" evidence="1">
    <location>
        <begin position="132"/>
        <end position="190"/>
    </location>
</feature>
<evidence type="ECO:0000313" key="3">
    <source>
        <dbReference type="Proteomes" id="UP000517252"/>
    </source>
</evidence>
<comment type="caution">
    <text evidence="2">The sequence shown here is derived from an EMBL/GenBank/DDBJ whole genome shotgun (WGS) entry which is preliminary data.</text>
</comment>
<dbReference type="EMBL" id="BLZH01000001">
    <property type="protein sequence ID" value="GFP52744.1"/>
    <property type="molecule type" value="Genomic_DNA"/>
</dbReference>